<organism evidence="1 2">
    <name type="scientific">Actinoalloteichus hoggarensis</name>
    <dbReference type="NCBI Taxonomy" id="1470176"/>
    <lineage>
        <taxon>Bacteria</taxon>
        <taxon>Bacillati</taxon>
        <taxon>Actinomycetota</taxon>
        <taxon>Actinomycetes</taxon>
        <taxon>Pseudonocardiales</taxon>
        <taxon>Pseudonocardiaceae</taxon>
        <taxon>Actinoalloteichus</taxon>
    </lineage>
</organism>
<keyword evidence="2" id="KW-1185">Reference proteome</keyword>
<dbReference type="KEGG" id="ahg:AHOG_01190"/>
<accession>A0A221VWM3</accession>
<gene>
    <name evidence="1" type="ORF">AHOG_01190</name>
</gene>
<evidence type="ECO:0000313" key="2">
    <source>
        <dbReference type="Proteomes" id="UP000204221"/>
    </source>
</evidence>
<sequence length="204" mass="22182">MVGTPQTLCHELLFRLAGRLDDDELWRYRDWLDGGAEAVIARALPRTLLHDRIGLTVEEHRLLTEALVPAGASPALLAGVLSLESEPRTRFRFTSVTPSGANAGDSAAVVLGAVLRGRASIGEVRSTWRLTGEPSDDPRRVLLVSAAAEHVRLTAELQRVLRALGEHDPCVEVALPEQRLPSYHRAAWADSEVVLTGPARLTHA</sequence>
<proteinExistence type="predicted"/>
<name>A0A221VWM3_9PSEU</name>
<dbReference type="AlphaFoldDB" id="A0A221VWM3"/>
<reference evidence="1 2" key="1">
    <citation type="submission" date="2017-07" db="EMBL/GenBank/DDBJ databases">
        <title>Complete genome sequence of Actinoalloteichus hoggarensis DSM 45943, type strain of Actinoalloteichus hoggarensis.</title>
        <authorList>
            <person name="Ruckert C."/>
            <person name="Nouioui I."/>
            <person name="Willmese J."/>
            <person name="van Wezel G."/>
            <person name="Klenk H.-P."/>
            <person name="Kalinowski J."/>
            <person name="Zotchev S.B."/>
        </authorList>
    </citation>
    <scope>NUCLEOTIDE SEQUENCE [LARGE SCALE GENOMIC DNA]</scope>
    <source>
        <strain evidence="1 2">DSM 45943</strain>
    </source>
</reference>
<evidence type="ECO:0000313" key="1">
    <source>
        <dbReference type="EMBL" id="ASO17904.1"/>
    </source>
</evidence>
<protein>
    <submittedName>
        <fullName evidence="1">Uncharacterized protein</fullName>
    </submittedName>
</protein>
<dbReference type="Proteomes" id="UP000204221">
    <property type="component" value="Chromosome"/>
</dbReference>
<dbReference type="EMBL" id="CP022521">
    <property type="protein sequence ID" value="ASO17904.1"/>
    <property type="molecule type" value="Genomic_DNA"/>
</dbReference>
<dbReference type="RefSeq" id="WP_169725794.1">
    <property type="nucleotide sequence ID" value="NZ_CP022521.1"/>
</dbReference>